<dbReference type="EMBL" id="OD001447">
    <property type="protein sequence ID" value="CAD7401927.1"/>
    <property type="molecule type" value="Genomic_DNA"/>
</dbReference>
<name>A0A7R9GZ99_TIMPO</name>
<dbReference type="GO" id="GO:0005912">
    <property type="term" value="C:adherens junction"/>
    <property type="evidence" value="ECO:0007669"/>
    <property type="project" value="TreeGrafter"/>
</dbReference>
<dbReference type="InterPro" id="IPR028842">
    <property type="entry name" value="Afadin"/>
</dbReference>
<sequence>MFREAAKRRHFINEAESMLSSPKSPDSGSFLANTPGVIGAQEVYNQISLLQTNPGKLIDNELLDMGGQSGRQINDLHAGVFWTKWLTQANNWCSRKQIFPGVPHLLRDPRTRMLAQQQQQKSTRAGPLPEKLSFKEKMKMFAMETGENGTPRDKVKISRAQREIDGLSTPTSPNNKERFAVTGFSPCVPFLSPHLPHCSAGMMIPRNYQGYPSIPPDPSAELKVQRPHTYGDVQCVCHHCQVGARKSQKDIPMYTPNSPSRHDVVQSVRPDAHSIANNREKDCLVVEPPLANAYNLIHDPLSSPHHFLYMCREVSVLIESDSQVSDCLAPSQVLLFNLYSRIPHHLSLKQNECRLRRCHLQFDTFTPPY</sequence>
<protein>
    <submittedName>
        <fullName evidence="1">Uncharacterized protein</fullName>
    </submittedName>
</protein>
<dbReference type="GO" id="GO:0032880">
    <property type="term" value="P:regulation of protein localization"/>
    <property type="evidence" value="ECO:0007669"/>
    <property type="project" value="TreeGrafter"/>
</dbReference>
<dbReference type="AlphaFoldDB" id="A0A7R9GZ99"/>
<accession>A0A7R9GZ99</accession>
<dbReference type="GO" id="GO:0050839">
    <property type="term" value="F:cell adhesion molecule binding"/>
    <property type="evidence" value="ECO:0007669"/>
    <property type="project" value="TreeGrafter"/>
</dbReference>
<gene>
    <name evidence="1" type="ORF">TPSB3V08_LOCUS3332</name>
</gene>
<evidence type="ECO:0000313" key="1">
    <source>
        <dbReference type="EMBL" id="CAD7401927.1"/>
    </source>
</evidence>
<reference evidence="1" key="1">
    <citation type="submission" date="2020-11" db="EMBL/GenBank/DDBJ databases">
        <authorList>
            <person name="Tran Van P."/>
        </authorList>
    </citation>
    <scope>NUCLEOTIDE SEQUENCE</scope>
</reference>
<dbReference type="PANTHER" id="PTHR10398:SF2">
    <property type="entry name" value="AFADIN"/>
    <property type="match status" value="1"/>
</dbReference>
<organism evidence="1">
    <name type="scientific">Timema poppense</name>
    <name type="common">Walking stick</name>
    <dbReference type="NCBI Taxonomy" id="170557"/>
    <lineage>
        <taxon>Eukaryota</taxon>
        <taxon>Metazoa</taxon>
        <taxon>Ecdysozoa</taxon>
        <taxon>Arthropoda</taxon>
        <taxon>Hexapoda</taxon>
        <taxon>Insecta</taxon>
        <taxon>Pterygota</taxon>
        <taxon>Neoptera</taxon>
        <taxon>Polyneoptera</taxon>
        <taxon>Phasmatodea</taxon>
        <taxon>Timematodea</taxon>
        <taxon>Timematoidea</taxon>
        <taxon>Timematidae</taxon>
        <taxon>Timema</taxon>
    </lineage>
</organism>
<proteinExistence type="predicted"/>
<dbReference type="PANTHER" id="PTHR10398">
    <property type="entry name" value="AFADIN"/>
    <property type="match status" value="1"/>
</dbReference>